<dbReference type="EMBL" id="CP137309">
    <property type="protein sequence ID" value="WQF82735.1"/>
    <property type="molecule type" value="Genomic_DNA"/>
</dbReference>
<organism evidence="2 3">
    <name type="scientific">Colletotrichum destructivum</name>
    <dbReference type="NCBI Taxonomy" id="34406"/>
    <lineage>
        <taxon>Eukaryota</taxon>
        <taxon>Fungi</taxon>
        <taxon>Dikarya</taxon>
        <taxon>Ascomycota</taxon>
        <taxon>Pezizomycotina</taxon>
        <taxon>Sordariomycetes</taxon>
        <taxon>Hypocreomycetidae</taxon>
        <taxon>Glomerellales</taxon>
        <taxon>Glomerellaceae</taxon>
        <taxon>Colletotrichum</taxon>
        <taxon>Colletotrichum destructivum species complex</taxon>
    </lineage>
</organism>
<sequence length="159" mass="17108">MEVRDAIASFKTLPGEYRTSSSTTPSTAGRDANGPDARRFPQAQTPPAGGTKQEEHHRGRSLVLHRPALVLAGEEDDARDNYKGHFMKCLEPVNPTGSETRASGSHSQDGATNRKLSRTRPELALFTASPGPKGRTLYPALLRLGRLPAKHASRSADGP</sequence>
<feature type="compositionally biased region" description="Polar residues" evidence="1">
    <location>
        <begin position="95"/>
        <end position="111"/>
    </location>
</feature>
<keyword evidence="3" id="KW-1185">Reference proteome</keyword>
<evidence type="ECO:0000256" key="1">
    <source>
        <dbReference type="SAM" id="MobiDB-lite"/>
    </source>
</evidence>
<feature type="region of interest" description="Disordered" evidence="1">
    <location>
        <begin position="1"/>
        <end position="66"/>
    </location>
</feature>
<feature type="region of interest" description="Disordered" evidence="1">
    <location>
        <begin position="90"/>
        <end position="135"/>
    </location>
</feature>
<dbReference type="RefSeq" id="XP_062779959.1">
    <property type="nucleotide sequence ID" value="XM_062923908.1"/>
</dbReference>
<name>A0AAX4IGZ0_9PEZI</name>
<dbReference type="AlphaFoldDB" id="A0AAX4IGZ0"/>
<dbReference type="GeneID" id="87944252"/>
<proteinExistence type="predicted"/>
<dbReference type="KEGG" id="cdet:87944252"/>
<gene>
    <name evidence="2" type="ORF">CDEST_07749</name>
</gene>
<protein>
    <submittedName>
        <fullName evidence="2">Uncharacterized protein</fullName>
    </submittedName>
</protein>
<accession>A0AAX4IGZ0</accession>
<evidence type="ECO:0000313" key="2">
    <source>
        <dbReference type="EMBL" id="WQF82735.1"/>
    </source>
</evidence>
<feature type="compositionally biased region" description="Polar residues" evidence="1">
    <location>
        <begin position="18"/>
        <end position="27"/>
    </location>
</feature>
<reference evidence="3" key="1">
    <citation type="journal article" date="2023" name="bioRxiv">
        <title>Complete genome of the Medicago anthracnose fungus, Colletotrichum destructivum, reveals a mini-chromosome-like region within a core chromosome.</title>
        <authorList>
            <person name="Lapalu N."/>
            <person name="Simon A."/>
            <person name="Lu A."/>
            <person name="Plaumann P.-L."/>
            <person name="Amselem J."/>
            <person name="Pigne S."/>
            <person name="Auger A."/>
            <person name="Koch C."/>
            <person name="Dallery J.-F."/>
            <person name="O'Connell R.J."/>
        </authorList>
    </citation>
    <scope>NUCLEOTIDE SEQUENCE [LARGE SCALE GENOMIC DNA]</scope>
    <source>
        <strain evidence="3">CBS 520.97</strain>
    </source>
</reference>
<evidence type="ECO:0000313" key="3">
    <source>
        <dbReference type="Proteomes" id="UP001322277"/>
    </source>
</evidence>
<dbReference type="Proteomes" id="UP001322277">
    <property type="component" value="Chromosome 5"/>
</dbReference>